<dbReference type="InterPro" id="IPR032675">
    <property type="entry name" value="LRR_dom_sf"/>
</dbReference>
<feature type="region of interest" description="Disordered" evidence="3">
    <location>
        <begin position="1"/>
        <end position="31"/>
    </location>
</feature>
<dbReference type="PANTHER" id="PTHR48051:SF1">
    <property type="entry name" value="RAS SUPPRESSOR PROTEIN 1"/>
    <property type="match status" value="1"/>
</dbReference>
<dbReference type="InterPro" id="IPR003591">
    <property type="entry name" value="Leu-rich_rpt_typical-subtyp"/>
</dbReference>
<dbReference type="SUPFAM" id="SSF52058">
    <property type="entry name" value="L domain-like"/>
    <property type="match status" value="1"/>
</dbReference>
<dbReference type="PROSITE" id="PS51450">
    <property type="entry name" value="LRR"/>
    <property type="match status" value="2"/>
</dbReference>
<evidence type="ECO:0000256" key="1">
    <source>
        <dbReference type="ARBA" id="ARBA00022614"/>
    </source>
</evidence>
<dbReference type="FunFam" id="3.80.10.10:FF:000343">
    <property type="entry name" value="CCR4-NOT transcription complex subunit"/>
    <property type="match status" value="1"/>
</dbReference>
<dbReference type="Gene3D" id="3.80.10.10">
    <property type="entry name" value="Ribonuclease Inhibitor"/>
    <property type="match status" value="1"/>
</dbReference>
<dbReference type="InterPro" id="IPR050216">
    <property type="entry name" value="LRR_domain-containing"/>
</dbReference>
<dbReference type="SMART" id="SM00369">
    <property type="entry name" value="LRR_TYP"/>
    <property type="match status" value="3"/>
</dbReference>
<evidence type="ECO:0000256" key="2">
    <source>
        <dbReference type="ARBA" id="ARBA00022737"/>
    </source>
</evidence>
<dbReference type="EMBL" id="OV725080">
    <property type="protein sequence ID" value="CAH1399108.1"/>
    <property type="molecule type" value="Genomic_DNA"/>
</dbReference>
<keyword evidence="5" id="KW-1185">Reference proteome</keyword>
<gene>
    <name evidence="4" type="ORF">NEZAVI_LOCUS8632</name>
</gene>
<keyword evidence="1" id="KW-0433">Leucine-rich repeat</keyword>
<accession>A0A9P0HBT9</accession>
<keyword evidence="2" id="KW-0677">Repeat</keyword>
<organism evidence="4 5">
    <name type="scientific">Nezara viridula</name>
    <name type="common">Southern green stink bug</name>
    <name type="synonym">Cimex viridulus</name>
    <dbReference type="NCBI Taxonomy" id="85310"/>
    <lineage>
        <taxon>Eukaryota</taxon>
        <taxon>Metazoa</taxon>
        <taxon>Ecdysozoa</taxon>
        <taxon>Arthropoda</taxon>
        <taxon>Hexapoda</taxon>
        <taxon>Insecta</taxon>
        <taxon>Pterygota</taxon>
        <taxon>Neoptera</taxon>
        <taxon>Paraneoptera</taxon>
        <taxon>Hemiptera</taxon>
        <taxon>Heteroptera</taxon>
        <taxon>Panheteroptera</taxon>
        <taxon>Pentatomomorpha</taxon>
        <taxon>Pentatomoidea</taxon>
        <taxon>Pentatomidae</taxon>
        <taxon>Pentatominae</taxon>
        <taxon>Nezara</taxon>
    </lineage>
</organism>
<proteinExistence type="predicted"/>
<dbReference type="Pfam" id="PF12799">
    <property type="entry name" value="LRR_4"/>
    <property type="match status" value="1"/>
</dbReference>
<dbReference type="GO" id="GO:0005737">
    <property type="term" value="C:cytoplasm"/>
    <property type="evidence" value="ECO:0007669"/>
    <property type="project" value="TreeGrafter"/>
</dbReference>
<dbReference type="InterPro" id="IPR025875">
    <property type="entry name" value="Leu-rich_rpt_4"/>
</dbReference>
<protein>
    <submittedName>
        <fullName evidence="4">Uncharacterized protein</fullName>
    </submittedName>
</protein>
<evidence type="ECO:0000256" key="3">
    <source>
        <dbReference type="SAM" id="MobiDB-lite"/>
    </source>
</evidence>
<dbReference type="OrthoDB" id="1394818at2759"/>
<dbReference type="InterPro" id="IPR001611">
    <property type="entry name" value="Leu-rich_rpt"/>
</dbReference>
<feature type="compositionally biased region" description="Basic and acidic residues" evidence="3">
    <location>
        <begin position="1"/>
        <end position="10"/>
    </location>
</feature>
<reference evidence="4" key="1">
    <citation type="submission" date="2022-01" db="EMBL/GenBank/DDBJ databases">
        <authorList>
            <person name="King R."/>
        </authorList>
    </citation>
    <scope>NUCLEOTIDE SEQUENCE</scope>
</reference>
<dbReference type="Proteomes" id="UP001152798">
    <property type="component" value="Chromosome 4"/>
</dbReference>
<sequence length="236" mass="26942">MSRMQKKEVENVNPRRKHTIMSSEEAGSGKKSNWTEMEITGTIRNLSSRLWDWTHLTSLYLNDNCLSRLPPDIGKLVNLRVLDLSCNKLRSLPAELGELIYLRELLLNNNLLRSLPYELGKLFQLQILGLAGNPLSKECLKMYNEPNGTSKLITYLLDSLQGASFLLPLKGIEIPKNLKLSVYNAMKPVLLYGCEACTLTSTLENLERCDRKILCTVTEAIWDQSTNREQREKKDQ</sequence>
<evidence type="ECO:0000313" key="4">
    <source>
        <dbReference type="EMBL" id="CAH1399108.1"/>
    </source>
</evidence>
<dbReference type="PANTHER" id="PTHR48051">
    <property type="match status" value="1"/>
</dbReference>
<evidence type="ECO:0000313" key="5">
    <source>
        <dbReference type="Proteomes" id="UP001152798"/>
    </source>
</evidence>
<dbReference type="AlphaFoldDB" id="A0A9P0HBT9"/>
<name>A0A9P0HBT9_NEZVI</name>